<comment type="caution">
    <text evidence="1">The sequence shown here is derived from an EMBL/GenBank/DDBJ whole genome shotgun (WGS) entry which is preliminary data.</text>
</comment>
<dbReference type="RefSeq" id="WP_007912273.1">
    <property type="nucleotide sequence ID" value="NZ_ADVG01000002.1"/>
</dbReference>
<dbReference type="InterPro" id="IPR047324">
    <property type="entry name" value="LbH_gamma_CA-like"/>
</dbReference>
<dbReference type="InterPro" id="IPR011004">
    <property type="entry name" value="Trimer_LpxA-like_sf"/>
</dbReference>
<sequence>MREKKQENNGHQSAKTHAEGACSLEKHFTVIPFNGNRPHIAKNVFIAPGAVIVGDVTIQEGASVWYNTVIRGDTAPIVIGPRTNIQDNCTLHVDADAPLIIGADCTIGHNAVVHGATLEDHVLVGMHATVLSHASIGAETIIGANALVSEHKSIPGGSLALGVPARVTRPLKAEERVQIRSSATGYSQRARQHKQAVEAAKL</sequence>
<name>D6TNE2_KTERA</name>
<dbReference type="InterPro" id="IPR001451">
    <property type="entry name" value="Hexapep"/>
</dbReference>
<accession>D6TNE2</accession>
<dbReference type="EMBL" id="ADVG01000002">
    <property type="protein sequence ID" value="EFH87273.1"/>
    <property type="molecule type" value="Genomic_DNA"/>
</dbReference>
<protein>
    <submittedName>
        <fullName evidence="1">Transferase hexapeptide repeat containing protein</fullName>
    </submittedName>
</protein>
<dbReference type="GO" id="GO:0016740">
    <property type="term" value="F:transferase activity"/>
    <property type="evidence" value="ECO:0007669"/>
    <property type="project" value="UniProtKB-KW"/>
</dbReference>
<gene>
    <name evidence="1" type="ORF">Krac_8603</name>
</gene>
<organism evidence="1 2">
    <name type="scientific">Ktedonobacter racemifer DSM 44963</name>
    <dbReference type="NCBI Taxonomy" id="485913"/>
    <lineage>
        <taxon>Bacteria</taxon>
        <taxon>Bacillati</taxon>
        <taxon>Chloroflexota</taxon>
        <taxon>Ktedonobacteria</taxon>
        <taxon>Ktedonobacterales</taxon>
        <taxon>Ktedonobacteraceae</taxon>
        <taxon>Ktedonobacter</taxon>
    </lineage>
</organism>
<keyword evidence="1" id="KW-0808">Transferase</keyword>
<keyword evidence="2" id="KW-1185">Reference proteome</keyword>
<dbReference type="OrthoDB" id="9803036at2"/>
<reference evidence="1 2" key="1">
    <citation type="journal article" date="2011" name="Stand. Genomic Sci.">
        <title>Non-contiguous finished genome sequence and contextual data of the filamentous soil bacterium Ktedonobacter racemifer type strain (SOSP1-21).</title>
        <authorList>
            <person name="Chang Y.J."/>
            <person name="Land M."/>
            <person name="Hauser L."/>
            <person name="Chertkov O."/>
            <person name="Del Rio T.G."/>
            <person name="Nolan M."/>
            <person name="Copeland A."/>
            <person name="Tice H."/>
            <person name="Cheng J.F."/>
            <person name="Lucas S."/>
            <person name="Han C."/>
            <person name="Goodwin L."/>
            <person name="Pitluck S."/>
            <person name="Ivanova N."/>
            <person name="Ovchinikova G."/>
            <person name="Pati A."/>
            <person name="Chen A."/>
            <person name="Palaniappan K."/>
            <person name="Mavromatis K."/>
            <person name="Liolios K."/>
            <person name="Brettin T."/>
            <person name="Fiebig A."/>
            <person name="Rohde M."/>
            <person name="Abt B."/>
            <person name="Goker M."/>
            <person name="Detter J.C."/>
            <person name="Woyke T."/>
            <person name="Bristow J."/>
            <person name="Eisen J.A."/>
            <person name="Markowitz V."/>
            <person name="Hugenholtz P."/>
            <person name="Kyrpides N.C."/>
            <person name="Klenk H.P."/>
            <person name="Lapidus A."/>
        </authorList>
    </citation>
    <scope>NUCLEOTIDE SEQUENCE [LARGE SCALE GENOMIC DNA]</scope>
    <source>
        <strain evidence="2">DSM 44963</strain>
    </source>
</reference>
<dbReference type="CDD" id="cd04645">
    <property type="entry name" value="LbH_gamma_CA_like"/>
    <property type="match status" value="1"/>
</dbReference>
<evidence type="ECO:0000313" key="2">
    <source>
        <dbReference type="Proteomes" id="UP000004508"/>
    </source>
</evidence>
<dbReference type="SUPFAM" id="SSF51161">
    <property type="entry name" value="Trimeric LpxA-like enzymes"/>
    <property type="match status" value="1"/>
</dbReference>
<dbReference type="STRING" id="485913.Krac_8603"/>
<dbReference type="Pfam" id="PF00132">
    <property type="entry name" value="Hexapep"/>
    <property type="match status" value="1"/>
</dbReference>
<evidence type="ECO:0000313" key="1">
    <source>
        <dbReference type="EMBL" id="EFH87273.1"/>
    </source>
</evidence>
<dbReference type="PANTHER" id="PTHR13061:SF29">
    <property type="entry name" value="GAMMA CARBONIC ANHYDRASE-LIKE 1, MITOCHONDRIAL-RELATED"/>
    <property type="match status" value="1"/>
</dbReference>
<dbReference type="FunCoup" id="D6TNE2">
    <property type="interactions" value="146"/>
</dbReference>
<dbReference type="InParanoid" id="D6TNE2"/>
<dbReference type="eggNOG" id="COG0663">
    <property type="taxonomic scope" value="Bacteria"/>
</dbReference>
<proteinExistence type="predicted"/>
<dbReference type="Gene3D" id="2.160.10.10">
    <property type="entry name" value="Hexapeptide repeat proteins"/>
    <property type="match status" value="1"/>
</dbReference>
<dbReference type="Proteomes" id="UP000004508">
    <property type="component" value="Unassembled WGS sequence"/>
</dbReference>
<dbReference type="InterPro" id="IPR050484">
    <property type="entry name" value="Transf_Hexapept/Carb_Anhydrase"/>
</dbReference>
<dbReference type="Pfam" id="PF14602">
    <property type="entry name" value="Hexapep_2"/>
    <property type="match status" value="1"/>
</dbReference>
<dbReference type="PANTHER" id="PTHR13061">
    <property type="entry name" value="DYNACTIN SUBUNIT P25"/>
    <property type="match status" value="1"/>
</dbReference>
<dbReference type="AlphaFoldDB" id="D6TNE2"/>